<dbReference type="CDD" id="cd08249">
    <property type="entry name" value="enoyl_reductase_like"/>
    <property type="match status" value="1"/>
</dbReference>
<keyword evidence="3" id="KW-1185">Reference proteome</keyword>
<dbReference type="PANTHER" id="PTHR45348:SF2">
    <property type="entry name" value="ZINC-TYPE ALCOHOL DEHYDROGENASE-LIKE PROTEIN C2E1P3.01"/>
    <property type="match status" value="1"/>
</dbReference>
<dbReference type="Gene3D" id="3.40.50.720">
    <property type="entry name" value="NAD(P)-binding Rossmann-like Domain"/>
    <property type="match status" value="1"/>
</dbReference>
<evidence type="ECO:0000259" key="1">
    <source>
        <dbReference type="SMART" id="SM00829"/>
    </source>
</evidence>
<dbReference type="InterPro" id="IPR011032">
    <property type="entry name" value="GroES-like_sf"/>
</dbReference>
<dbReference type="Proteomes" id="UP000076532">
    <property type="component" value="Unassembled WGS sequence"/>
</dbReference>
<dbReference type="InterPro" id="IPR020843">
    <property type="entry name" value="ER"/>
</dbReference>
<dbReference type="InterPro" id="IPR013149">
    <property type="entry name" value="ADH-like_C"/>
</dbReference>
<dbReference type="EMBL" id="KV417626">
    <property type="protein sequence ID" value="KZP13861.1"/>
    <property type="molecule type" value="Genomic_DNA"/>
</dbReference>
<organism evidence="2 3">
    <name type="scientific">Athelia psychrophila</name>
    <dbReference type="NCBI Taxonomy" id="1759441"/>
    <lineage>
        <taxon>Eukaryota</taxon>
        <taxon>Fungi</taxon>
        <taxon>Dikarya</taxon>
        <taxon>Basidiomycota</taxon>
        <taxon>Agaricomycotina</taxon>
        <taxon>Agaricomycetes</taxon>
        <taxon>Agaricomycetidae</taxon>
        <taxon>Atheliales</taxon>
        <taxon>Atheliaceae</taxon>
        <taxon>Athelia</taxon>
    </lineage>
</organism>
<proteinExistence type="predicted"/>
<reference evidence="2 3" key="1">
    <citation type="journal article" date="2016" name="Mol. Biol. Evol.">
        <title>Comparative Genomics of Early-Diverging Mushroom-Forming Fungi Provides Insights into the Origins of Lignocellulose Decay Capabilities.</title>
        <authorList>
            <person name="Nagy L.G."/>
            <person name="Riley R."/>
            <person name="Tritt A."/>
            <person name="Adam C."/>
            <person name="Daum C."/>
            <person name="Floudas D."/>
            <person name="Sun H."/>
            <person name="Yadav J.S."/>
            <person name="Pangilinan J."/>
            <person name="Larsson K.H."/>
            <person name="Matsuura K."/>
            <person name="Barry K."/>
            <person name="Labutti K."/>
            <person name="Kuo R."/>
            <person name="Ohm R.A."/>
            <person name="Bhattacharya S.S."/>
            <person name="Shirouzu T."/>
            <person name="Yoshinaga Y."/>
            <person name="Martin F.M."/>
            <person name="Grigoriev I.V."/>
            <person name="Hibbett D.S."/>
        </authorList>
    </citation>
    <scope>NUCLEOTIDE SEQUENCE [LARGE SCALE GENOMIC DNA]</scope>
    <source>
        <strain evidence="2 3">CBS 109695</strain>
    </source>
</reference>
<name>A0A166CP71_9AGAM</name>
<dbReference type="AlphaFoldDB" id="A0A166CP71"/>
<dbReference type="Pfam" id="PF00107">
    <property type="entry name" value="ADH_zinc_N"/>
    <property type="match status" value="1"/>
</dbReference>
<dbReference type="InterPro" id="IPR036291">
    <property type="entry name" value="NAD(P)-bd_dom_sf"/>
</dbReference>
<dbReference type="GO" id="GO:0016651">
    <property type="term" value="F:oxidoreductase activity, acting on NAD(P)H"/>
    <property type="evidence" value="ECO:0007669"/>
    <property type="project" value="InterPro"/>
</dbReference>
<dbReference type="SMART" id="SM00829">
    <property type="entry name" value="PKS_ER"/>
    <property type="match status" value="1"/>
</dbReference>
<dbReference type="Pfam" id="PF08240">
    <property type="entry name" value="ADH_N"/>
    <property type="match status" value="1"/>
</dbReference>
<accession>A0A166CP71</accession>
<protein>
    <submittedName>
        <fullName evidence="2">Medium-chain dehydrogenase/reductase like protein</fullName>
    </submittedName>
</protein>
<dbReference type="STRING" id="436010.A0A166CP71"/>
<dbReference type="OrthoDB" id="3233595at2759"/>
<sequence length="346" mass="36074">MSESQQKALFLLAKSGDFGVRSTAIPTPGPGELLVKNGAIALNPADWKIQKYGFAIETFPAILGFDLAGTVEALGEGVTGFQQGDRVLATPNFFERKAAFQQYTITSAKFTAKVPQSISIEQASTIPTGVTTAAVGLYQAGQYGAGLVAPWAPGGQAKYSEKPLLVLGGASSVGAYVIQFAKLSGFSPIITTASLHNTAYLESLGATHILDRHLDAAALQKEVAAITALTLDLVYDTIAEPDTQKLAYALLADGGTLILTNPSGLGETTGGKTVKFTQWNPFAPGNEHVGEALYANLHGYLDSGAIQTNRVEVLPGGLGGIVAGLERLQEGKISGAKLVVRPQETA</sequence>
<dbReference type="SUPFAM" id="SSF50129">
    <property type="entry name" value="GroES-like"/>
    <property type="match status" value="1"/>
</dbReference>
<dbReference type="InterPro" id="IPR013154">
    <property type="entry name" value="ADH-like_N"/>
</dbReference>
<gene>
    <name evidence="2" type="ORF">FIBSPDRAFT_1049139</name>
</gene>
<evidence type="ECO:0000313" key="2">
    <source>
        <dbReference type="EMBL" id="KZP13861.1"/>
    </source>
</evidence>
<dbReference type="Gene3D" id="3.90.180.10">
    <property type="entry name" value="Medium-chain alcohol dehydrogenases, catalytic domain"/>
    <property type="match status" value="1"/>
</dbReference>
<evidence type="ECO:0000313" key="3">
    <source>
        <dbReference type="Proteomes" id="UP000076532"/>
    </source>
</evidence>
<feature type="domain" description="Enoyl reductase (ER)" evidence="1">
    <location>
        <begin position="16"/>
        <end position="340"/>
    </location>
</feature>
<dbReference type="SUPFAM" id="SSF51735">
    <property type="entry name" value="NAD(P)-binding Rossmann-fold domains"/>
    <property type="match status" value="1"/>
</dbReference>
<dbReference type="InterPro" id="IPR047122">
    <property type="entry name" value="Trans-enoyl_RdTase-like"/>
</dbReference>
<dbReference type="PANTHER" id="PTHR45348">
    <property type="entry name" value="HYPOTHETICAL OXIDOREDUCTASE (EUROFUNG)"/>
    <property type="match status" value="1"/>
</dbReference>